<dbReference type="AlphaFoldDB" id="A0A0C3EYW3"/>
<gene>
    <name evidence="1" type="ORF">PILCRDRAFT_11805</name>
</gene>
<dbReference type="STRING" id="765440.A0A0C3EYW3"/>
<keyword evidence="2" id="KW-1185">Reference proteome</keyword>
<dbReference type="InParanoid" id="A0A0C3EYW3"/>
<dbReference type="EMBL" id="KN833022">
    <property type="protein sequence ID" value="KIM77715.1"/>
    <property type="molecule type" value="Genomic_DNA"/>
</dbReference>
<protein>
    <submittedName>
        <fullName evidence="1">Uncharacterized protein</fullName>
    </submittedName>
</protein>
<organism evidence="1 2">
    <name type="scientific">Piloderma croceum (strain F 1598)</name>
    <dbReference type="NCBI Taxonomy" id="765440"/>
    <lineage>
        <taxon>Eukaryota</taxon>
        <taxon>Fungi</taxon>
        <taxon>Dikarya</taxon>
        <taxon>Basidiomycota</taxon>
        <taxon>Agaricomycotina</taxon>
        <taxon>Agaricomycetes</taxon>
        <taxon>Agaricomycetidae</taxon>
        <taxon>Atheliales</taxon>
        <taxon>Atheliaceae</taxon>
        <taxon>Piloderma</taxon>
    </lineage>
</organism>
<dbReference type="HOGENOM" id="CLU_1190285_0_0_1"/>
<name>A0A0C3EYW3_PILCF</name>
<accession>A0A0C3EYW3</accession>
<reference evidence="2" key="2">
    <citation type="submission" date="2015-01" db="EMBL/GenBank/DDBJ databases">
        <title>Evolutionary Origins and Diversification of the Mycorrhizal Mutualists.</title>
        <authorList>
            <consortium name="DOE Joint Genome Institute"/>
            <consortium name="Mycorrhizal Genomics Consortium"/>
            <person name="Kohler A."/>
            <person name="Kuo A."/>
            <person name="Nagy L.G."/>
            <person name="Floudas D."/>
            <person name="Copeland A."/>
            <person name="Barry K.W."/>
            <person name="Cichocki N."/>
            <person name="Veneault-Fourrey C."/>
            <person name="LaButti K."/>
            <person name="Lindquist E.A."/>
            <person name="Lipzen A."/>
            <person name="Lundell T."/>
            <person name="Morin E."/>
            <person name="Murat C."/>
            <person name="Riley R."/>
            <person name="Ohm R."/>
            <person name="Sun H."/>
            <person name="Tunlid A."/>
            <person name="Henrissat B."/>
            <person name="Grigoriev I.V."/>
            <person name="Hibbett D.S."/>
            <person name="Martin F."/>
        </authorList>
    </citation>
    <scope>NUCLEOTIDE SEQUENCE [LARGE SCALE GENOMIC DNA]</scope>
    <source>
        <strain evidence="2">F 1598</strain>
    </source>
</reference>
<evidence type="ECO:0000313" key="1">
    <source>
        <dbReference type="EMBL" id="KIM77715.1"/>
    </source>
</evidence>
<evidence type="ECO:0000313" key="2">
    <source>
        <dbReference type="Proteomes" id="UP000054166"/>
    </source>
</evidence>
<dbReference type="OrthoDB" id="10249433at2759"/>
<dbReference type="Proteomes" id="UP000054166">
    <property type="component" value="Unassembled WGS sequence"/>
</dbReference>
<reference evidence="1 2" key="1">
    <citation type="submission" date="2014-04" db="EMBL/GenBank/DDBJ databases">
        <authorList>
            <consortium name="DOE Joint Genome Institute"/>
            <person name="Kuo A."/>
            <person name="Tarkka M."/>
            <person name="Buscot F."/>
            <person name="Kohler A."/>
            <person name="Nagy L.G."/>
            <person name="Floudas D."/>
            <person name="Copeland A."/>
            <person name="Barry K.W."/>
            <person name="Cichocki N."/>
            <person name="Veneault-Fourrey C."/>
            <person name="LaButti K."/>
            <person name="Lindquist E.A."/>
            <person name="Lipzen A."/>
            <person name="Lundell T."/>
            <person name="Morin E."/>
            <person name="Murat C."/>
            <person name="Sun H."/>
            <person name="Tunlid A."/>
            <person name="Henrissat B."/>
            <person name="Grigoriev I.V."/>
            <person name="Hibbett D.S."/>
            <person name="Martin F."/>
            <person name="Nordberg H.P."/>
            <person name="Cantor M.N."/>
            <person name="Hua S.X."/>
        </authorList>
    </citation>
    <scope>NUCLEOTIDE SEQUENCE [LARGE SCALE GENOMIC DNA]</scope>
    <source>
        <strain evidence="1 2">F 1598</strain>
    </source>
</reference>
<proteinExistence type="predicted"/>
<sequence>MLGGDMDQVVLRKHMHTLWEIATKRGGNDKGNNEQSDIPPLKDVFKSFMCSSHVDTDHQAGYWCAIEEFLDSLNTLFLYAVPSCYVLSKDGSKAGKELQQELQDELRAEKVALQIAIAATLEGDEEWELNSTTAEITENVTNLMNLLADNICATRPNRGTACIPKYSLEATEHLHEREMDLDVPHMTVLCVLFALDEGAASVYVVLMDEILRKCWIQMNLKDMNFPDLHTDTI</sequence>